<organism evidence="2 3">
    <name type="scientific">Paraflavisolibacter caeni</name>
    <dbReference type="NCBI Taxonomy" id="2982496"/>
    <lineage>
        <taxon>Bacteria</taxon>
        <taxon>Pseudomonadati</taxon>
        <taxon>Bacteroidota</taxon>
        <taxon>Chitinophagia</taxon>
        <taxon>Chitinophagales</taxon>
        <taxon>Chitinophagaceae</taxon>
        <taxon>Paraflavisolibacter</taxon>
    </lineage>
</organism>
<name>A0A9X2XVN8_9BACT</name>
<reference evidence="2" key="1">
    <citation type="submission" date="2022-09" db="EMBL/GenBank/DDBJ databases">
        <authorList>
            <person name="Yuan C."/>
            <person name="Ke Z."/>
        </authorList>
    </citation>
    <scope>NUCLEOTIDE SEQUENCE</scope>
    <source>
        <strain evidence="2">LB-8</strain>
    </source>
</reference>
<dbReference type="InterPro" id="IPR032710">
    <property type="entry name" value="NTF2-like_dom_sf"/>
</dbReference>
<comment type="caution">
    <text evidence="2">The sequence shown here is derived from an EMBL/GenBank/DDBJ whole genome shotgun (WGS) entry which is preliminary data.</text>
</comment>
<evidence type="ECO:0000313" key="3">
    <source>
        <dbReference type="Proteomes" id="UP001155483"/>
    </source>
</evidence>
<dbReference type="RefSeq" id="WP_279297126.1">
    <property type="nucleotide sequence ID" value="NZ_JAOTIF010000007.1"/>
</dbReference>
<feature type="domain" description="DUF4440" evidence="1">
    <location>
        <begin position="35"/>
        <end position="146"/>
    </location>
</feature>
<dbReference type="Gene3D" id="3.10.450.50">
    <property type="match status" value="1"/>
</dbReference>
<reference evidence="2" key="2">
    <citation type="submission" date="2023-04" db="EMBL/GenBank/DDBJ databases">
        <title>Paracnuella aquatica gen. nov., sp. nov., a member of the family Chitinophagaceae isolated from a hot spring.</title>
        <authorList>
            <person name="Wang C."/>
        </authorList>
    </citation>
    <scope>NUCLEOTIDE SEQUENCE</scope>
    <source>
        <strain evidence="2">LB-8</strain>
    </source>
</reference>
<gene>
    <name evidence="2" type="ORF">OCK74_11205</name>
</gene>
<dbReference type="Pfam" id="PF14534">
    <property type="entry name" value="DUF4440"/>
    <property type="match status" value="1"/>
</dbReference>
<dbReference type="InterPro" id="IPR027843">
    <property type="entry name" value="DUF4440"/>
</dbReference>
<dbReference type="SUPFAM" id="SSF54427">
    <property type="entry name" value="NTF2-like"/>
    <property type="match status" value="1"/>
</dbReference>
<accession>A0A9X2XVN8</accession>
<keyword evidence="3" id="KW-1185">Reference proteome</keyword>
<dbReference type="Proteomes" id="UP001155483">
    <property type="component" value="Unassembled WGS sequence"/>
</dbReference>
<evidence type="ECO:0000313" key="2">
    <source>
        <dbReference type="EMBL" id="MCU7549685.1"/>
    </source>
</evidence>
<evidence type="ECO:0000259" key="1">
    <source>
        <dbReference type="Pfam" id="PF14534"/>
    </source>
</evidence>
<sequence>MKKAIVFFTLLTVLHFDSFSQSITKVEKEKVINEIRDVEKKFQDDLKAYGAEYAFYHYAAENAVIKRGNDSLIMGNLAIKKFYSNPVYKDAIAEWSPDYVDVSDDGSMAYTYGKYKWRIIDENGKTGVYEGVFHTVWKKMSDGNWKYVWD</sequence>
<proteinExistence type="predicted"/>
<protein>
    <recommendedName>
        <fullName evidence="1">DUF4440 domain-containing protein</fullName>
    </recommendedName>
</protein>
<dbReference type="EMBL" id="JAOTIF010000007">
    <property type="protein sequence ID" value="MCU7549685.1"/>
    <property type="molecule type" value="Genomic_DNA"/>
</dbReference>
<dbReference type="AlphaFoldDB" id="A0A9X2XVN8"/>